<dbReference type="Gene3D" id="3.40.50.450">
    <property type="match status" value="1"/>
</dbReference>
<gene>
    <name evidence="4" type="ORF">KGMB03357_19280</name>
</gene>
<evidence type="ECO:0000259" key="3">
    <source>
        <dbReference type="Pfam" id="PF17782"/>
    </source>
</evidence>
<dbReference type="SUPFAM" id="SSF46785">
    <property type="entry name" value="Winged helix' DNA-binding domain"/>
    <property type="match status" value="1"/>
</dbReference>
<organism evidence="4 5">
    <name type="scientific">Anaerotignum faecicola</name>
    <dbReference type="NCBI Taxonomy" id="2358141"/>
    <lineage>
        <taxon>Bacteria</taxon>
        <taxon>Bacillati</taxon>
        <taxon>Bacillota</taxon>
        <taxon>Clostridia</taxon>
        <taxon>Lachnospirales</taxon>
        <taxon>Anaerotignaceae</taxon>
        <taxon>Anaerotignum</taxon>
    </lineage>
</organism>
<name>A0A401LFB6_9FIRM</name>
<dbReference type="Pfam" id="PF17782">
    <property type="entry name" value="WHD_DprA"/>
    <property type="match status" value="1"/>
</dbReference>
<dbReference type="InterPro" id="IPR010994">
    <property type="entry name" value="RuvA_2-like"/>
</dbReference>
<dbReference type="GeneID" id="86194937"/>
<dbReference type="SUPFAM" id="SSF102405">
    <property type="entry name" value="MCP/YpsA-like"/>
    <property type="match status" value="1"/>
</dbReference>
<dbReference type="Proteomes" id="UP000287361">
    <property type="component" value="Unassembled WGS sequence"/>
</dbReference>
<dbReference type="InterPro" id="IPR003488">
    <property type="entry name" value="DprA"/>
</dbReference>
<evidence type="ECO:0000313" key="5">
    <source>
        <dbReference type="Proteomes" id="UP000287361"/>
    </source>
</evidence>
<dbReference type="Pfam" id="PF02481">
    <property type="entry name" value="DNA_processg_A"/>
    <property type="match status" value="1"/>
</dbReference>
<protein>
    <submittedName>
        <fullName evidence="4">DNA processing protein DprA</fullName>
    </submittedName>
</protein>
<reference evidence="4 5" key="1">
    <citation type="submission" date="2018-10" db="EMBL/GenBank/DDBJ databases">
        <title>Draft Genome Sequence of Anaerotignum sp. KCTC 15736.</title>
        <authorList>
            <person name="Choi S.H."/>
            <person name="Kim J.S."/>
            <person name="Kang S.W."/>
            <person name="Lee J.S."/>
            <person name="Park S.H."/>
        </authorList>
    </citation>
    <scope>NUCLEOTIDE SEQUENCE [LARGE SCALE GENOMIC DNA]</scope>
    <source>
        <strain evidence="4 5">KCTC 15736</strain>
    </source>
</reference>
<accession>A0A401LFB6</accession>
<dbReference type="EMBL" id="BHVZ01000012">
    <property type="protein sequence ID" value="GCB30267.1"/>
    <property type="molecule type" value="Genomic_DNA"/>
</dbReference>
<dbReference type="NCBIfam" id="TIGR00732">
    <property type="entry name" value="dprA"/>
    <property type="match status" value="1"/>
</dbReference>
<evidence type="ECO:0000259" key="2">
    <source>
        <dbReference type="Pfam" id="PF02481"/>
    </source>
</evidence>
<dbReference type="OrthoDB" id="9785707at2"/>
<sequence>MEEYYLMWLTRIDGIGLKRAHRLLEHFGSAEAVWRAEPSAIRRSAILGEKLTEGLLLSREEDQLNDWIIELEEKEIDFYSYWHPRYPRLLREIQNPPLGIYVRGEIPDDEIDTVAIIGARKCSRYGATVAYDIAKDLGKTNVIVVSGMARGIDSEGHRGILDGGGKTIAVLGCGVDICYPAENKELMERIIENGCVISEYPPGMPAVAKNFPNRNRIIAGLSKMVVVVEAGKRSGTIITADLALDYGREVYAVPGNVTSALSYGTNALIKQGCPIITEGSDILSALGIAYKETEKVKFQIKTAENISPEEKEIFDLIEDSTPISAEALCRRLGRKVQEVQYILSLLELSGYIEKIPQAGYIRAH</sequence>
<dbReference type="InterPro" id="IPR057666">
    <property type="entry name" value="DrpA_SLOG"/>
</dbReference>
<feature type="domain" description="Smf/DprA SLOG" evidence="2">
    <location>
        <begin position="79"/>
        <end position="286"/>
    </location>
</feature>
<comment type="caution">
    <text evidence="4">The sequence shown here is derived from an EMBL/GenBank/DDBJ whole genome shotgun (WGS) entry which is preliminary data.</text>
</comment>
<feature type="domain" description="DprA winged helix" evidence="3">
    <location>
        <begin position="304"/>
        <end position="356"/>
    </location>
</feature>
<dbReference type="PANTHER" id="PTHR43022">
    <property type="entry name" value="PROTEIN SMF"/>
    <property type="match status" value="1"/>
</dbReference>
<dbReference type="GO" id="GO:0009294">
    <property type="term" value="P:DNA-mediated transformation"/>
    <property type="evidence" value="ECO:0007669"/>
    <property type="project" value="InterPro"/>
</dbReference>
<dbReference type="RefSeq" id="WP_016408455.1">
    <property type="nucleotide sequence ID" value="NZ_DAWBID010000129.1"/>
</dbReference>
<proteinExistence type="inferred from homology"/>
<evidence type="ECO:0000313" key="4">
    <source>
        <dbReference type="EMBL" id="GCB30267.1"/>
    </source>
</evidence>
<dbReference type="InterPro" id="IPR036388">
    <property type="entry name" value="WH-like_DNA-bd_sf"/>
</dbReference>
<dbReference type="InterPro" id="IPR041614">
    <property type="entry name" value="DprA_WH"/>
</dbReference>
<dbReference type="SUPFAM" id="SSF47781">
    <property type="entry name" value="RuvA domain 2-like"/>
    <property type="match status" value="1"/>
</dbReference>
<evidence type="ECO:0000256" key="1">
    <source>
        <dbReference type="ARBA" id="ARBA00006525"/>
    </source>
</evidence>
<dbReference type="InterPro" id="IPR036390">
    <property type="entry name" value="WH_DNA-bd_sf"/>
</dbReference>
<comment type="similarity">
    <text evidence="1">Belongs to the DprA/Smf family.</text>
</comment>
<dbReference type="Gene3D" id="1.10.10.10">
    <property type="entry name" value="Winged helix-like DNA-binding domain superfamily/Winged helix DNA-binding domain"/>
    <property type="match status" value="1"/>
</dbReference>
<keyword evidence="5" id="KW-1185">Reference proteome</keyword>
<dbReference type="AlphaFoldDB" id="A0A401LFB6"/>
<dbReference type="PANTHER" id="PTHR43022:SF1">
    <property type="entry name" value="PROTEIN SMF"/>
    <property type="match status" value="1"/>
</dbReference>